<reference evidence="3" key="1">
    <citation type="submission" date="2021-01" db="EMBL/GenBank/DDBJ databases">
        <authorList>
            <person name="Corre E."/>
            <person name="Pelletier E."/>
            <person name="Niang G."/>
            <person name="Scheremetjew M."/>
            <person name="Finn R."/>
            <person name="Kale V."/>
            <person name="Holt S."/>
            <person name="Cochrane G."/>
            <person name="Meng A."/>
            <person name="Brown T."/>
            <person name="Cohen L."/>
        </authorList>
    </citation>
    <scope>NUCLEOTIDE SEQUENCE</scope>
    <source>
        <strain evidence="3">CCMP645</strain>
    </source>
</reference>
<feature type="region of interest" description="Disordered" evidence="1">
    <location>
        <begin position="43"/>
        <end position="78"/>
    </location>
</feature>
<feature type="chain" id="PRO_5031019405" evidence="2">
    <location>
        <begin position="21"/>
        <end position="105"/>
    </location>
</feature>
<dbReference type="AlphaFoldDB" id="A0A7S4B4I8"/>
<evidence type="ECO:0000256" key="1">
    <source>
        <dbReference type="SAM" id="MobiDB-lite"/>
    </source>
</evidence>
<protein>
    <submittedName>
        <fullName evidence="3">Uncharacterized protein</fullName>
    </submittedName>
</protein>
<sequence>MMHIKFHVVLICMLATTVFGEKSKMRSASLSQHRHQQGELLAQFVSLRRPSKSDREQRLQKERNVGHPDDELRAPKRADRHFEQQAHMQMDMIASMTACVGTCLI</sequence>
<feature type="compositionally biased region" description="Basic and acidic residues" evidence="1">
    <location>
        <begin position="51"/>
        <end position="78"/>
    </location>
</feature>
<keyword evidence="2" id="KW-0732">Signal</keyword>
<name>A0A7S4B4I8_CHRCT</name>
<organism evidence="3">
    <name type="scientific">Chrysotila carterae</name>
    <name type="common">Marine alga</name>
    <name type="synonym">Syracosphaera carterae</name>
    <dbReference type="NCBI Taxonomy" id="13221"/>
    <lineage>
        <taxon>Eukaryota</taxon>
        <taxon>Haptista</taxon>
        <taxon>Haptophyta</taxon>
        <taxon>Prymnesiophyceae</taxon>
        <taxon>Isochrysidales</taxon>
        <taxon>Isochrysidaceae</taxon>
        <taxon>Chrysotila</taxon>
    </lineage>
</organism>
<gene>
    <name evidence="3" type="ORF">PCAR00345_LOCUS6408</name>
</gene>
<accession>A0A7S4B4I8</accession>
<feature type="signal peptide" evidence="2">
    <location>
        <begin position="1"/>
        <end position="20"/>
    </location>
</feature>
<proteinExistence type="predicted"/>
<dbReference type="EMBL" id="HBIZ01010806">
    <property type="protein sequence ID" value="CAE0753821.1"/>
    <property type="molecule type" value="Transcribed_RNA"/>
</dbReference>
<evidence type="ECO:0000313" key="3">
    <source>
        <dbReference type="EMBL" id="CAE0753821.1"/>
    </source>
</evidence>
<evidence type="ECO:0000256" key="2">
    <source>
        <dbReference type="SAM" id="SignalP"/>
    </source>
</evidence>